<dbReference type="AlphaFoldDB" id="A0A087TDW1"/>
<proteinExistence type="predicted"/>
<feature type="non-terminal residue" evidence="4">
    <location>
        <position position="284"/>
    </location>
</feature>
<accession>A0A087TDW1</accession>
<feature type="domain" description="DNA mismatch repair protein MutS core" evidence="3">
    <location>
        <begin position="51"/>
        <end position="210"/>
    </location>
</feature>
<keyword evidence="2" id="KW-0812">Transmembrane</keyword>
<dbReference type="InterPro" id="IPR045076">
    <property type="entry name" value="MutS"/>
</dbReference>
<reference evidence="4 5" key="1">
    <citation type="submission" date="2013-11" db="EMBL/GenBank/DDBJ databases">
        <title>Genome sequencing of Stegodyphus mimosarum.</title>
        <authorList>
            <person name="Bechsgaard J."/>
        </authorList>
    </citation>
    <scope>NUCLEOTIDE SEQUENCE [LARGE SCALE GENOMIC DNA]</scope>
</reference>
<dbReference type="EMBL" id="KK114779">
    <property type="protein sequence ID" value="KFM63300.1"/>
    <property type="molecule type" value="Genomic_DNA"/>
</dbReference>
<organism evidence="4 5">
    <name type="scientific">Stegodyphus mimosarum</name>
    <name type="common">African social velvet spider</name>
    <dbReference type="NCBI Taxonomy" id="407821"/>
    <lineage>
        <taxon>Eukaryota</taxon>
        <taxon>Metazoa</taxon>
        <taxon>Ecdysozoa</taxon>
        <taxon>Arthropoda</taxon>
        <taxon>Chelicerata</taxon>
        <taxon>Arachnida</taxon>
        <taxon>Araneae</taxon>
        <taxon>Araneomorphae</taxon>
        <taxon>Entelegynae</taxon>
        <taxon>Eresoidea</taxon>
        <taxon>Eresidae</taxon>
        <taxon>Stegodyphus</taxon>
    </lineage>
</organism>
<dbReference type="Proteomes" id="UP000054359">
    <property type="component" value="Unassembled WGS sequence"/>
</dbReference>
<dbReference type="STRING" id="407821.A0A087TDW1"/>
<dbReference type="SUPFAM" id="SSF48334">
    <property type="entry name" value="DNA repair protein MutS, domain III"/>
    <property type="match status" value="1"/>
</dbReference>
<keyword evidence="5" id="KW-1185">Reference proteome</keyword>
<feature type="transmembrane region" description="Helical" evidence="2">
    <location>
        <begin position="6"/>
        <end position="25"/>
    </location>
</feature>
<dbReference type="Pfam" id="PF05192">
    <property type="entry name" value="MutS_III"/>
    <property type="match status" value="1"/>
</dbReference>
<dbReference type="Gene3D" id="1.10.1420.10">
    <property type="match status" value="2"/>
</dbReference>
<dbReference type="GO" id="GO:0030983">
    <property type="term" value="F:mismatched DNA binding"/>
    <property type="evidence" value="ECO:0007669"/>
    <property type="project" value="InterPro"/>
</dbReference>
<protein>
    <submittedName>
        <fullName evidence="4">DNA mismatch repair protein Msh3</fullName>
    </submittedName>
</protein>
<dbReference type="GO" id="GO:0005524">
    <property type="term" value="F:ATP binding"/>
    <property type="evidence" value="ECO:0007669"/>
    <property type="project" value="InterPro"/>
</dbReference>
<dbReference type="Gene3D" id="3.30.420.110">
    <property type="entry name" value="MutS, connector domain"/>
    <property type="match status" value="1"/>
</dbReference>
<evidence type="ECO:0000256" key="2">
    <source>
        <dbReference type="SAM" id="Phobius"/>
    </source>
</evidence>
<evidence type="ECO:0000313" key="4">
    <source>
        <dbReference type="EMBL" id="KFM63300.1"/>
    </source>
</evidence>
<evidence type="ECO:0000256" key="1">
    <source>
        <dbReference type="ARBA" id="ARBA00023204"/>
    </source>
</evidence>
<name>A0A087TDW1_STEMI</name>
<sequence length="284" mass="32637">MQDALSLPPLVLSCLSALIIYLSSFKLKNIMKIFKNMKEFSTNECMVLNAATLKGLEVLKNNSNYTEHGSLLWILNKTLTKFGERMLKLWIAKPLKNLQCIEDRLNIVTELMHSESVVFRIIQNVLGKLPDLEQILCGAFYHRCSCNDLFKLIQALNNIRTEFLCITDKITVEVKQPKLRNILLDIPRLLDDIKEYYDNIDPKAAKEGDFANIFLSTSLYPDLERCKHEIILAEKKLDDLRPKICKVLRLPGFKYVTVAGQKYLIEIPNNYISGVPNDWLKISA</sequence>
<keyword evidence="2" id="KW-1133">Transmembrane helix</keyword>
<keyword evidence="1" id="KW-0234">DNA repair</keyword>
<dbReference type="GO" id="GO:0006298">
    <property type="term" value="P:mismatch repair"/>
    <property type="evidence" value="ECO:0007669"/>
    <property type="project" value="InterPro"/>
</dbReference>
<evidence type="ECO:0000313" key="5">
    <source>
        <dbReference type="Proteomes" id="UP000054359"/>
    </source>
</evidence>
<dbReference type="InterPro" id="IPR036678">
    <property type="entry name" value="MutS_con_dom_sf"/>
</dbReference>
<dbReference type="OrthoDB" id="121051at2759"/>
<keyword evidence="1" id="KW-0227">DNA damage</keyword>
<dbReference type="InterPro" id="IPR007696">
    <property type="entry name" value="DNA_mismatch_repair_MutS_core"/>
</dbReference>
<dbReference type="PANTHER" id="PTHR11361:SF122">
    <property type="entry name" value="DNA MISMATCH REPAIR PROTEIN MSH3"/>
    <property type="match status" value="1"/>
</dbReference>
<dbReference type="GO" id="GO:0006312">
    <property type="term" value="P:mitotic recombination"/>
    <property type="evidence" value="ECO:0007669"/>
    <property type="project" value="TreeGrafter"/>
</dbReference>
<dbReference type="PANTHER" id="PTHR11361">
    <property type="entry name" value="DNA MISMATCH REPAIR PROTEIN MUTS FAMILY MEMBER"/>
    <property type="match status" value="1"/>
</dbReference>
<dbReference type="InterPro" id="IPR036187">
    <property type="entry name" value="DNA_mismatch_repair_MutS_sf"/>
</dbReference>
<dbReference type="GO" id="GO:0005634">
    <property type="term" value="C:nucleus"/>
    <property type="evidence" value="ECO:0007669"/>
    <property type="project" value="TreeGrafter"/>
</dbReference>
<dbReference type="GO" id="GO:0140664">
    <property type="term" value="F:ATP-dependent DNA damage sensor activity"/>
    <property type="evidence" value="ECO:0007669"/>
    <property type="project" value="InterPro"/>
</dbReference>
<gene>
    <name evidence="4" type="ORF">X975_25953</name>
</gene>
<evidence type="ECO:0000259" key="3">
    <source>
        <dbReference type="Pfam" id="PF05192"/>
    </source>
</evidence>
<keyword evidence="2" id="KW-0472">Membrane</keyword>